<dbReference type="Proteomes" id="UP000265801">
    <property type="component" value="Unassembled WGS sequence"/>
</dbReference>
<accession>A0A3A1R6Z9</accession>
<feature type="transmembrane region" description="Helical" evidence="1">
    <location>
        <begin position="119"/>
        <end position="136"/>
    </location>
</feature>
<evidence type="ECO:0000313" key="3">
    <source>
        <dbReference type="Proteomes" id="UP000265801"/>
    </source>
</evidence>
<feature type="transmembrane region" description="Helical" evidence="1">
    <location>
        <begin position="172"/>
        <end position="189"/>
    </location>
</feature>
<evidence type="ECO:0000313" key="2">
    <source>
        <dbReference type="EMBL" id="RIW37291.1"/>
    </source>
</evidence>
<keyword evidence="1" id="KW-1133">Transmembrane helix</keyword>
<dbReference type="AlphaFoldDB" id="A0A3A1R6Z9"/>
<sequence length="199" mass="23542">MSQTLYVPISAVFITVYKGGWKWKAGYSLYFYLIEKWFLKLGLYKVNWWKTYYTPIFLMVNFFLNDGVYRLLKDKKKWALANSQYLSLMVTGISLLYCTAAGRQLRFGFSRYHSWKEHFMIAPLYSMVLSFVGVLLSFKEHVIYRVVFLSSCILFDLLLIKTGILKMKITQIAGNIPFHIFMIFMSRFLHNSIYKWGAD</sequence>
<keyword evidence="1" id="KW-0812">Transmembrane</keyword>
<feature type="transmembrane region" description="Helical" evidence="1">
    <location>
        <begin position="52"/>
        <end position="72"/>
    </location>
</feature>
<name>A0A3A1R6Z9_9BACI</name>
<organism evidence="2 3">
    <name type="scientific">Bacillus salacetis</name>
    <dbReference type="NCBI Taxonomy" id="2315464"/>
    <lineage>
        <taxon>Bacteria</taxon>
        <taxon>Bacillati</taxon>
        <taxon>Bacillota</taxon>
        <taxon>Bacilli</taxon>
        <taxon>Bacillales</taxon>
        <taxon>Bacillaceae</taxon>
        <taxon>Bacillus</taxon>
    </lineage>
</organism>
<gene>
    <name evidence="2" type="ORF">D3H55_04425</name>
</gene>
<proteinExistence type="predicted"/>
<dbReference type="EMBL" id="QXIR01000004">
    <property type="protein sequence ID" value="RIW37291.1"/>
    <property type="molecule type" value="Genomic_DNA"/>
</dbReference>
<dbReference type="OrthoDB" id="2942986at2"/>
<keyword evidence="3" id="KW-1185">Reference proteome</keyword>
<comment type="caution">
    <text evidence="2">The sequence shown here is derived from an EMBL/GenBank/DDBJ whole genome shotgun (WGS) entry which is preliminary data.</text>
</comment>
<feature type="transmembrane region" description="Helical" evidence="1">
    <location>
        <begin position="78"/>
        <end position="98"/>
    </location>
</feature>
<reference evidence="2 3" key="1">
    <citation type="submission" date="2018-09" db="EMBL/GenBank/DDBJ databases">
        <title>Bacillus saliacetes sp. nov., isolated from Thai shrimp paste (Ka-pi).</title>
        <authorList>
            <person name="Daroonpunt R."/>
            <person name="Tanasupawat S."/>
            <person name="Yiamsombut S."/>
        </authorList>
    </citation>
    <scope>NUCLEOTIDE SEQUENCE [LARGE SCALE GENOMIC DNA]</scope>
    <source>
        <strain evidence="2 3">SKP7-4</strain>
    </source>
</reference>
<evidence type="ECO:0000256" key="1">
    <source>
        <dbReference type="SAM" id="Phobius"/>
    </source>
</evidence>
<keyword evidence="1" id="KW-0472">Membrane</keyword>
<protein>
    <submittedName>
        <fullName evidence="2">Uncharacterized protein</fullName>
    </submittedName>
</protein>
<feature type="transmembrane region" description="Helical" evidence="1">
    <location>
        <begin position="142"/>
        <end position="160"/>
    </location>
</feature>